<evidence type="ECO:0000256" key="2">
    <source>
        <dbReference type="SAM" id="Phobius"/>
    </source>
</evidence>
<feature type="transmembrane region" description="Helical" evidence="2">
    <location>
        <begin position="61"/>
        <end position="79"/>
    </location>
</feature>
<dbReference type="SUPFAM" id="SSF81324">
    <property type="entry name" value="Voltage-gated potassium channels"/>
    <property type="match status" value="1"/>
</dbReference>
<dbReference type="AlphaFoldDB" id="A0AAU9J5M6"/>
<feature type="transmembrane region" description="Helical" evidence="2">
    <location>
        <begin position="140"/>
        <end position="160"/>
    </location>
</feature>
<reference evidence="4" key="1">
    <citation type="submission" date="2021-09" db="EMBL/GenBank/DDBJ databases">
        <authorList>
            <consortium name="AG Swart"/>
            <person name="Singh M."/>
            <person name="Singh A."/>
            <person name="Seah K."/>
            <person name="Emmerich C."/>
        </authorList>
    </citation>
    <scope>NUCLEOTIDE SEQUENCE</scope>
    <source>
        <strain evidence="4">ATCC30299</strain>
    </source>
</reference>
<dbReference type="Gene3D" id="1.10.287.70">
    <property type="match status" value="1"/>
</dbReference>
<feature type="domain" description="Potassium channel" evidence="3">
    <location>
        <begin position="250"/>
        <end position="311"/>
    </location>
</feature>
<evidence type="ECO:0000313" key="4">
    <source>
        <dbReference type="EMBL" id="CAG9317052.1"/>
    </source>
</evidence>
<dbReference type="PANTHER" id="PTHR10153">
    <property type="entry name" value="SMALL CONDUCTANCE CALCIUM-ACTIVATED POTASSIUM CHANNEL"/>
    <property type="match status" value="1"/>
</dbReference>
<feature type="transmembrane region" description="Helical" evidence="2">
    <location>
        <begin position="294"/>
        <end position="314"/>
    </location>
</feature>
<protein>
    <recommendedName>
        <fullName evidence="3">Potassium channel domain-containing protein</fullName>
    </recommendedName>
</protein>
<organism evidence="4 5">
    <name type="scientific">Blepharisma stoltei</name>
    <dbReference type="NCBI Taxonomy" id="1481888"/>
    <lineage>
        <taxon>Eukaryota</taxon>
        <taxon>Sar</taxon>
        <taxon>Alveolata</taxon>
        <taxon>Ciliophora</taxon>
        <taxon>Postciliodesmatophora</taxon>
        <taxon>Heterotrichea</taxon>
        <taxon>Heterotrichida</taxon>
        <taxon>Blepharismidae</taxon>
        <taxon>Blepharisma</taxon>
    </lineage>
</organism>
<gene>
    <name evidence="4" type="ORF">BSTOLATCC_MIC17676</name>
</gene>
<name>A0AAU9J5M6_9CILI</name>
<keyword evidence="2" id="KW-0812">Transmembrane</keyword>
<feature type="transmembrane region" description="Helical" evidence="2">
    <location>
        <begin position="265"/>
        <end position="282"/>
    </location>
</feature>
<dbReference type="GO" id="GO:0016020">
    <property type="term" value="C:membrane"/>
    <property type="evidence" value="ECO:0007669"/>
    <property type="project" value="InterPro"/>
</dbReference>
<dbReference type="GO" id="GO:0016286">
    <property type="term" value="F:small conductance calcium-activated potassium channel activity"/>
    <property type="evidence" value="ECO:0007669"/>
    <property type="project" value="InterPro"/>
</dbReference>
<dbReference type="Pfam" id="PF07885">
    <property type="entry name" value="Ion_trans_2"/>
    <property type="match status" value="1"/>
</dbReference>
<evidence type="ECO:0000256" key="1">
    <source>
        <dbReference type="SAM" id="MobiDB-lite"/>
    </source>
</evidence>
<evidence type="ECO:0000259" key="3">
    <source>
        <dbReference type="Pfam" id="PF07885"/>
    </source>
</evidence>
<evidence type="ECO:0000313" key="5">
    <source>
        <dbReference type="Proteomes" id="UP001162131"/>
    </source>
</evidence>
<feature type="region of interest" description="Disordered" evidence="1">
    <location>
        <begin position="522"/>
        <end position="541"/>
    </location>
</feature>
<feature type="compositionally biased region" description="Basic and acidic residues" evidence="1">
    <location>
        <begin position="531"/>
        <end position="541"/>
    </location>
</feature>
<keyword evidence="2" id="KW-0472">Membrane</keyword>
<comment type="caution">
    <text evidence="4">The sequence shown here is derived from an EMBL/GenBank/DDBJ whole genome shotgun (WGS) entry which is preliminary data.</text>
</comment>
<dbReference type="Proteomes" id="UP001162131">
    <property type="component" value="Unassembled WGS sequence"/>
</dbReference>
<accession>A0AAU9J5M6</accession>
<dbReference type="EMBL" id="CAJZBQ010000017">
    <property type="protein sequence ID" value="CAG9317052.1"/>
    <property type="molecule type" value="Genomic_DNA"/>
</dbReference>
<feature type="transmembrane region" description="Helical" evidence="2">
    <location>
        <begin position="233"/>
        <end position="253"/>
    </location>
</feature>
<proteinExistence type="predicted"/>
<dbReference type="InterPro" id="IPR013099">
    <property type="entry name" value="K_chnl_dom"/>
</dbReference>
<dbReference type="InterPro" id="IPR015449">
    <property type="entry name" value="K_chnl_Ca-activ_SK"/>
</dbReference>
<feature type="transmembrane region" description="Helical" evidence="2">
    <location>
        <begin position="172"/>
        <end position="193"/>
    </location>
</feature>
<keyword evidence="2" id="KW-1133">Transmembrane helix</keyword>
<keyword evidence="5" id="KW-1185">Reference proteome</keyword>
<feature type="transmembrane region" description="Helical" evidence="2">
    <location>
        <begin position="99"/>
        <end position="119"/>
    </location>
</feature>
<sequence length="541" mass="63311">MQSLKRTHTITQGCVYSKIASSYALMLAFNDPFGDSLGIPTRVATIFPELDISKLKIRFKINSILTGILSVIILVLSIVENESYYYNDFKSTTNINLLRAIIIALNAWLISFVIQYYSIKLHLSKAYRECHINSQLWDIPIRNWMIFEIFICFPATPPYLDWSFEVHELNTYALLSIDDIILGISFIKLYFVFKMIYETSYYSSQKAEIICNLENVRDFMIFSLKTQLKTKPYHSICFLFTIIMISAGFLLRIFERTLEDSDFGFIWNGFSLVGFTELTVGYGDVVPGTHIGRFIIVLINFLGVFIVSSTVLSVEHELIFSRKEMDFYEKKIYNHCVKKKLTPYALGLIIKWWALKKKRRAKEPRWHEFLVFHIQLKRFSLVRKCAQGERNHSLRENIVNFDKKYATNLPKFLKYLQPLKRNLKPMKKIMKQEIQLTEKILKMKWNIYNFQKHTMGNALEVKVRRSSFDLSPSSSRNEIDKESLRHNQTLKVESRNESTKKRFTMMAGSIIHPIIATKSNRKPLDLNGDISKNEYYDTKGT</sequence>